<dbReference type="EMBL" id="DTHB01000048">
    <property type="protein sequence ID" value="HGB15021.1"/>
    <property type="molecule type" value="Genomic_DNA"/>
</dbReference>
<gene>
    <name evidence="1" type="ORF">ENV62_07295</name>
</gene>
<evidence type="ECO:0000313" key="1">
    <source>
        <dbReference type="EMBL" id="HGB15021.1"/>
    </source>
</evidence>
<accession>A0A7C3SJ87</accession>
<proteinExistence type="predicted"/>
<sequence length="262" mass="27462">MKRSTFGLLGVLALLGLLWGSGPTRAELKFYRATSVALTLSSNPLQPGEPLSLTGCVKDNGGRPVRAGQVFLELAEAPEGPWMVLDRGEVDEGGCLQTTDYSLGLETGPRYVRARYGGADTGPVCLAEAVSPVLPLRVSAPGEKAGGPSVGWVAAEGDGGPEGVGPWQFVLRVKAGNEAGPTLLQVSPPRWGPWKAAVLDWETDAGWVTVGVPEGGEEARATWHLEELAAGEEVTLRLVVDGLMAMTEEEGEASLPLEAPEP</sequence>
<reference evidence="1" key="1">
    <citation type="journal article" date="2020" name="mSystems">
        <title>Genome- and Community-Level Interaction Insights into Carbon Utilization and Element Cycling Functions of Hydrothermarchaeota in Hydrothermal Sediment.</title>
        <authorList>
            <person name="Zhou Z."/>
            <person name="Liu Y."/>
            <person name="Xu W."/>
            <person name="Pan J."/>
            <person name="Luo Z.H."/>
            <person name="Li M."/>
        </authorList>
    </citation>
    <scope>NUCLEOTIDE SEQUENCE [LARGE SCALE GENOMIC DNA]</scope>
    <source>
        <strain evidence="1">SpSt-776</strain>
    </source>
</reference>
<comment type="caution">
    <text evidence="1">The sequence shown here is derived from an EMBL/GenBank/DDBJ whole genome shotgun (WGS) entry which is preliminary data.</text>
</comment>
<dbReference type="AlphaFoldDB" id="A0A7C3SJ87"/>
<name>A0A7C3SJ87_9BACT</name>
<protein>
    <submittedName>
        <fullName evidence="1">Uncharacterized protein</fullName>
    </submittedName>
</protein>
<organism evidence="1">
    <name type="scientific">Desulfobacca acetoxidans</name>
    <dbReference type="NCBI Taxonomy" id="60893"/>
    <lineage>
        <taxon>Bacteria</taxon>
        <taxon>Pseudomonadati</taxon>
        <taxon>Thermodesulfobacteriota</taxon>
        <taxon>Desulfobaccia</taxon>
        <taxon>Desulfobaccales</taxon>
        <taxon>Desulfobaccaceae</taxon>
        <taxon>Desulfobacca</taxon>
    </lineage>
</organism>